<keyword evidence="2" id="KW-1185">Reference proteome</keyword>
<organism evidence="2 3">
    <name type="scientific">Plectus sambesii</name>
    <dbReference type="NCBI Taxonomy" id="2011161"/>
    <lineage>
        <taxon>Eukaryota</taxon>
        <taxon>Metazoa</taxon>
        <taxon>Ecdysozoa</taxon>
        <taxon>Nematoda</taxon>
        <taxon>Chromadorea</taxon>
        <taxon>Plectida</taxon>
        <taxon>Plectina</taxon>
        <taxon>Plectoidea</taxon>
        <taxon>Plectidae</taxon>
        <taxon>Plectus</taxon>
    </lineage>
</organism>
<reference evidence="3" key="1">
    <citation type="submission" date="2022-11" db="UniProtKB">
        <authorList>
            <consortium name="WormBaseParasite"/>
        </authorList>
    </citation>
    <scope>IDENTIFICATION</scope>
</reference>
<name>A0A914UZ14_9BILA</name>
<feature type="region of interest" description="Disordered" evidence="1">
    <location>
        <begin position="1"/>
        <end position="80"/>
    </location>
</feature>
<evidence type="ECO:0000313" key="3">
    <source>
        <dbReference type="WBParaSite" id="PSAMB.scaffold13802size2119.g35688.t1"/>
    </source>
</evidence>
<proteinExistence type="predicted"/>
<sequence length="136" mass="15180">MGRLRRVRTTADRSTSNDDRDTDERRKAQDSVRSGRCLPWRLRESAAKPTGGSLSARRPRHRPVSSGNKKQARRANTTCAPTEQRCATFRPSPLLLLMASGWVVESANRPAPFVKQTAVIANIDPSKRTISITRNL</sequence>
<dbReference type="WBParaSite" id="PSAMB.scaffold13802size2119.g35688.t1">
    <property type="protein sequence ID" value="PSAMB.scaffold13802size2119.g35688.t1"/>
    <property type="gene ID" value="PSAMB.scaffold13802size2119.g35688"/>
</dbReference>
<dbReference type="Proteomes" id="UP000887566">
    <property type="component" value="Unplaced"/>
</dbReference>
<protein>
    <submittedName>
        <fullName evidence="3">Uncharacterized protein</fullName>
    </submittedName>
</protein>
<feature type="compositionally biased region" description="Basic and acidic residues" evidence="1">
    <location>
        <begin position="9"/>
        <end position="30"/>
    </location>
</feature>
<feature type="compositionally biased region" description="Polar residues" evidence="1">
    <location>
        <begin position="65"/>
        <end position="80"/>
    </location>
</feature>
<evidence type="ECO:0000313" key="2">
    <source>
        <dbReference type="Proteomes" id="UP000887566"/>
    </source>
</evidence>
<accession>A0A914UZ14</accession>
<evidence type="ECO:0000256" key="1">
    <source>
        <dbReference type="SAM" id="MobiDB-lite"/>
    </source>
</evidence>
<dbReference type="AlphaFoldDB" id="A0A914UZ14"/>